<evidence type="ECO:0000313" key="2">
    <source>
        <dbReference type="EMBL" id="EDR00095.1"/>
    </source>
</evidence>
<dbReference type="InterPro" id="IPR029063">
    <property type="entry name" value="SAM-dependent_MTases_sf"/>
</dbReference>
<sequence length="382" mass="42963">MTSNTSLPNDFQADIPDFQALLVQEGATELADLIEQRKEGWKDDSLNKYFAYGPPKINPASALAWFDRMKLQLMEIDAQTTCVPSRGKLNFLDLGFVIHCLLDMRLTGVRSCCPGGFSSYVLERNGRARGLGISLGPESGGECFLLEKRLRQRYEFIPANIANYQLGPALFESSCLQPLPEGFDDGAFDLCLLDAVPIWQEQKRNGWDSQRLFLSQLILALKGVKRGGTIVIRLSRPELLDTARILWILDRVSQELRTCKPLTIHAKRPSFYAVAVGVGLGVEASRLPAIVDQFQCLWVELTFGGEEGEGRWLEDVDFDFLISQDDLIDTFADRLIDLSRSVWVVQRQTLCKMVSASKKQPTRDMWRRTSSVLTCNNSRGDT</sequence>
<feature type="domain" description="Ribosomal RNA methyltransferase FtsJ" evidence="1">
    <location>
        <begin position="112"/>
        <end position="275"/>
    </location>
</feature>
<dbReference type="OrthoDB" id="417125at2759"/>
<proteinExistence type="predicted"/>
<evidence type="ECO:0000313" key="3">
    <source>
        <dbReference type="Proteomes" id="UP000001194"/>
    </source>
</evidence>
<organism evidence="3">
    <name type="scientific">Laccaria bicolor (strain S238N-H82 / ATCC MYA-4686)</name>
    <name type="common">Bicoloured deceiver</name>
    <name type="synonym">Laccaria laccata var. bicolor</name>
    <dbReference type="NCBI Taxonomy" id="486041"/>
    <lineage>
        <taxon>Eukaryota</taxon>
        <taxon>Fungi</taxon>
        <taxon>Dikarya</taxon>
        <taxon>Basidiomycota</taxon>
        <taxon>Agaricomycotina</taxon>
        <taxon>Agaricomycetes</taxon>
        <taxon>Agaricomycetidae</taxon>
        <taxon>Agaricales</taxon>
        <taxon>Agaricineae</taxon>
        <taxon>Hydnangiaceae</taxon>
        <taxon>Laccaria</taxon>
    </lineage>
</organism>
<dbReference type="GeneID" id="6084935"/>
<dbReference type="Pfam" id="PF01728">
    <property type="entry name" value="FtsJ"/>
    <property type="match status" value="1"/>
</dbReference>
<keyword evidence="3" id="KW-1185">Reference proteome</keyword>
<evidence type="ECO:0000259" key="1">
    <source>
        <dbReference type="Pfam" id="PF01728"/>
    </source>
</evidence>
<protein>
    <submittedName>
        <fullName evidence="2">Predicted protein</fullName>
    </submittedName>
</protein>
<dbReference type="InParanoid" id="B0DZC3"/>
<dbReference type="InterPro" id="IPR002877">
    <property type="entry name" value="RNA_MeTrfase_FtsJ_dom"/>
</dbReference>
<dbReference type="STRING" id="486041.B0DZC3"/>
<reference evidence="2 3" key="1">
    <citation type="journal article" date="2008" name="Nature">
        <title>The genome of Laccaria bicolor provides insights into mycorrhizal symbiosis.</title>
        <authorList>
            <person name="Martin F."/>
            <person name="Aerts A."/>
            <person name="Ahren D."/>
            <person name="Brun A."/>
            <person name="Danchin E.G.J."/>
            <person name="Duchaussoy F."/>
            <person name="Gibon J."/>
            <person name="Kohler A."/>
            <person name="Lindquist E."/>
            <person name="Pereda V."/>
            <person name="Salamov A."/>
            <person name="Shapiro H.J."/>
            <person name="Wuyts J."/>
            <person name="Blaudez D."/>
            <person name="Buee M."/>
            <person name="Brokstein P."/>
            <person name="Canbaeck B."/>
            <person name="Cohen D."/>
            <person name="Courty P.E."/>
            <person name="Coutinho P.M."/>
            <person name="Delaruelle C."/>
            <person name="Detter J.C."/>
            <person name="Deveau A."/>
            <person name="DiFazio S."/>
            <person name="Duplessis S."/>
            <person name="Fraissinet-Tachet L."/>
            <person name="Lucic E."/>
            <person name="Frey-Klett P."/>
            <person name="Fourrey C."/>
            <person name="Feussner I."/>
            <person name="Gay G."/>
            <person name="Grimwood J."/>
            <person name="Hoegger P.J."/>
            <person name="Jain P."/>
            <person name="Kilaru S."/>
            <person name="Labbe J."/>
            <person name="Lin Y.C."/>
            <person name="Legue V."/>
            <person name="Le Tacon F."/>
            <person name="Marmeisse R."/>
            <person name="Melayah D."/>
            <person name="Montanini B."/>
            <person name="Muratet M."/>
            <person name="Nehls U."/>
            <person name="Niculita-Hirzel H."/>
            <person name="Oudot-Le Secq M.P."/>
            <person name="Peter M."/>
            <person name="Quesneville H."/>
            <person name="Rajashekar B."/>
            <person name="Reich M."/>
            <person name="Rouhier N."/>
            <person name="Schmutz J."/>
            <person name="Yin T."/>
            <person name="Chalot M."/>
            <person name="Henrissat B."/>
            <person name="Kuees U."/>
            <person name="Lucas S."/>
            <person name="Van de Peer Y."/>
            <person name="Podila G.K."/>
            <person name="Polle A."/>
            <person name="Pukkila P.J."/>
            <person name="Richardson P.M."/>
            <person name="Rouze P."/>
            <person name="Sanders I.R."/>
            <person name="Stajich J.E."/>
            <person name="Tunlid A."/>
            <person name="Tuskan G."/>
            <person name="Grigoriev I.V."/>
        </authorList>
    </citation>
    <scope>NUCLEOTIDE SEQUENCE [LARGE SCALE GENOMIC DNA]</scope>
    <source>
        <strain evidence="3">S238N-H82 / ATCC MYA-4686</strain>
    </source>
</reference>
<dbReference type="RefSeq" id="XP_001889301.1">
    <property type="nucleotide sequence ID" value="XM_001889266.1"/>
</dbReference>
<dbReference type="EMBL" id="DS547154">
    <property type="protein sequence ID" value="EDR00095.1"/>
    <property type="molecule type" value="Genomic_DNA"/>
</dbReference>
<dbReference type="AlphaFoldDB" id="B0DZC3"/>
<dbReference type="SUPFAM" id="SSF53335">
    <property type="entry name" value="S-adenosyl-L-methionine-dependent methyltransferases"/>
    <property type="match status" value="1"/>
</dbReference>
<name>B0DZC3_LACBS</name>
<dbReference type="GO" id="GO:0032259">
    <property type="term" value="P:methylation"/>
    <property type="evidence" value="ECO:0007669"/>
    <property type="project" value="InterPro"/>
</dbReference>
<accession>B0DZC3</accession>
<dbReference type="HOGENOM" id="CLU_043071_1_0_1"/>
<dbReference type="KEGG" id="lbc:LACBIDRAFT_314841"/>
<gene>
    <name evidence="2" type="ORF">LACBIDRAFT_314841</name>
</gene>
<dbReference type="Proteomes" id="UP000001194">
    <property type="component" value="Unassembled WGS sequence"/>
</dbReference>
<dbReference type="GO" id="GO:0008168">
    <property type="term" value="F:methyltransferase activity"/>
    <property type="evidence" value="ECO:0007669"/>
    <property type="project" value="InterPro"/>
</dbReference>
<dbReference type="Gene3D" id="3.40.50.12760">
    <property type="match status" value="1"/>
</dbReference>